<accession>A0A3S4VGK2</accession>
<dbReference type="OrthoDB" id="4656918at2"/>
<evidence type="ECO:0000313" key="4">
    <source>
        <dbReference type="Proteomes" id="UP000279306"/>
    </source>
</evidence>
<dbReference type="EMBL" id="LR134356">
    <property type="protein sequence ID" value="VEG50976.1"/>
    <property type="molecule type" value="Genomic_DNA"/>
</dbReference>
<feature type="transmembrane region" description="Helical" evidence="2">
    <location>
        <begin position="14"/>
        <end position="34"/>
    </location>
</feature>
<proteinExistence type="predicted"/>
<organism evidence="3 4">
    <name type="scientific">Mycolicibacterium aurum</name>
    <name type="common">Mycobacterium aurum</name>
    <dbReference type="NCBI Taxonomy" id="1791"/>
    <lineage>
        <taxon>Bacteria</taxon>
        <taxon>Bacillati</taxon>
        <taxon>Actinomycetota</taxon>
        <taxon>Actinomycetes</taxon>
        <taxon>Mycobacteriales</taxon>
        <taxon>Mycobacteriaceae</taxon>
        <taxon>Mycolicibacterium</taxon>
    </lineage>
</organism>
<evidence type="ECO:0000256" key="2">
    <source>
        <dbReference type="SAM" id="Phobius"/>
    </source>
</evidence>
<feature type="compositionally biased region" description="Low complexity" evidence="1">
    <location>
        <begin position="37"/>
        <end position="48"/>
    </location>
</feature>
<keyword evidence="2" id="KW-0812">Transmembrane</keyword>
<evidence type="ECO:0000256" key="1">
    <source>
        <dbReference type="SAM" id="MobiDB-lite"/>
    </source>
</evidence>
<reference evidence="3 4" key="1">
    <citation type="submission" date="2018-12" db="EMBL/GenBank/DDBJ databases">
        <authorList>
            <consortium name="Pathogen Informatics"/>
        </authorList>
    </citation>
    <scope>NUCLEOTIDE SEQUENCE [LARGE SCALE GENOMIC DNA]</scope>
    <source>
        <strain evidence="3 4">NCTC10437</strain>
    </source>
</reference>
<sequence length="343" mass="36505">MSSPLTHRQERRRWILGTLAVLAVVVVGLATLLVTDSDPQSASPSTAAAPPPAGPPVDLTAIASAEDMGPVRFITDDATCTDWASINSTLAATQRNGWDRRNADLPADRWTPQQRDQHRAVAAAMLVAADDTVALAKATPHRVMRELYEQAIAYWRAYADAVPRYLPADNKLATVGGSAAGAIVSICDSIDFGAASGRSPIIVPGSPPAPLPPVGDPARPERFITAPSPFCQEWISMVSRFEDEIRPWREQADPTVPAVGWSPQQRTLFNDVIPAMGRNADQAQLLGLVSGNVVAADFAALSAQYRRAYLDALATYGPSDAYLDAAASRLLAVVDQACRAAAT</sequence>
<name>A0A3S4VGK2_MYCAU</name>
<dbReference type="Proteomes" id="UP000279306">
    <property type="component" value="Chromosome"/>
</dbReference>
<keyword evidence="4" id="KW-1185">Reference proteome</keyword>
<dbReference type="KEGG" id="mauu:NCTC10437_00082"/>
<keyword evidence="2" id="KW-1133">Transmembrane helix</keyword>
<feature type="region of interest" description="Disordered" evidence="1">
    <location>
        <begin position="37"/>
        <end position="56"/>
    </location>
</feature>
<evidence type="ECO:0000313" key="3">
    <source>
        <dbReference type="EMBL" id="VEG50976.1"/>
    </source>
</evidence>
<keyword evidence="2" id="KW-0472">Membrane</keyword>
<protein>
    <submittedName>
        <fullName evidence="3">Uncharacterized protein</fullName>
    </submittedName>
</protein>
<gene>
    <name evidence="3" type="ORF">NCTC10437_00082</name>
</gene>
<dbReference type="AlphaFoldDB" id="A0A3S4VGK2"/>